<proteinExistence type="predicted"/>
<name>A0ABT0MMP9_9GAMM</name>
<sequence>MALQALLAEVDPSWYDGLEPELLSRAQDSRLGRRLLARWLADGAAAALLAPAPGGPYGIVERWPRASVAALTRDLGALAYAPAIRAEVRREPVRRLKQALGNSYLLALDNTVWNGRVDPAVAKRLAASIEQALAEDASDAALYALLDRQGRAELDAWSAGHERALGEWARLLQPNDAARDAAHLPEKPFLRVYTHHKSRREAQ</sequence>
<gene>
    <name evidence="1" type="ORF">M2650_16225</name>
</gene>
<dbReference type="Proteomes" id="UP001431217">
    <property type="component" value="Unassembled WGS sequence"/>
</dbReference>
<evidence type="ECO:0000313" key="1">
    <source>
        <dbReference type="EMBL" id="MCL1636168.1"/>
    </source>
</evidence>
<organism evidence="1 2">
    <name type="scientific">Luteimonas galliterrae</name>
    <dbReference type="NCBI Taxonomy" id="2940486"/>
    <lineage>
        <taxon>Bacteria</taxon>
        <taxon>Pseudomonadati</taxon>
        <taxon>Pseudomonadota</taxon>
        <taxon>Gammaproteobacteria</taxon>
        <taxon>Lysobacterales</taxon>
        <taxon>Lysobacteraceae</taxon>
        <taxon>Luteimonas</taxon>
    </lineage>
</organism>
<evidence type="ECO:0000313" key="2">
    <source>
        <dbReference type="Proteomes" id="UP001431217"/>
    </source>
</evidence>
<protein>
    <submittedName>
        <fullName evidence="1">Uncharacterized protein</fullName>
    </submittedName>
</protein>
<accession>A0ABT0MMP9</accession>
<keyword evidence="2" id="KW-1185">Reference proteome</keyword>
<dbReference type="EMBL" id="JAMBEP010000006">
    <property type="protein sequence ID" value="MCL1636168.1"/>
    <property type="molecule type" value="Genomic_DNA"/>
</dbReference>
<reference evidence="1 2" key="1">
    <citation type="submission" date="2022-05" db="EMBL/GenBank/DDBJ databases">
        <title>Luteimonas sp. SX5, whole genome shotgun sequencing project.</title>
        <authorList>
            <person name="Zhao G."/>
            <person name="Shen L."/>
        </authorList>
    </citation>
    <scope>NUCLEOTIDE SEQUENCE [LARGE SCALE GENOMIC DNA]</scope>
    <source>
        <strain evidence="1 2">SX5</strain>
    </source>
</reference>
<dbReference type="RefSeq" id="WP_249476211.1">
    <property type="nucleotide sequence ID" value="NZ_JAMBEP010000006.1"/>
</dbReference>
<comment type="caution">
    <text evidence="1">The sequence shown here is derived from an EMBL/GenBank/DDBJ whole genome shotgun (WGS) entry which is preliminary data.</text>
</comment>